<dbReference type="EMBL" id="BJNG01000001">
    <property type="protein sequence ID" value="GEC17733.1"/>
    <property type="molecule type" value="Genomic_DNA"/>
</dbReference>
<feature type="compositionally biased region" description="Low complexity" evidence="1">
    <location>
        <begin position="84"/>
        <end position="94"/>
    </location>
</feature>
<dbReference type="RefSeq" id="WP_174824063.1">
    <property type="nucleotide sequence ID" value="NZ_BJNG01000001.1"/>
</dbReference>
<dbReference type="AlphaFoldDB" id="A0A4Y3WFS7"/>
<feature type="region of interest" description="Disordered" evidence="1">
    <location>
        <begin position="58"/>
        <end position="94"/>
    </location>
</feature>
<name>A0A4Y3WFS7_9PSEU</name>
<proteinExistence type="predicted"/>
<evidence type="ECO:0000313" key="2">
    <source>
        <dbReference type="EMBL" id="GEC17733.1"/>
    </source>
</evidence>
<protein>
    <recommendedName>
        <fullName evidence="4">NUDIX hydrolase</fullName>
    </recommendedName>
</protein>
<keyword evidence="3" id="KW-1185">Reference proteome</keyword>
<sequence length="213" mass="22096">MTSAVAVAVFLTLAGLLAREVGRVRRLHRLHVRVDGARAGLDAALRARAGVAREIARLPPSEPAGPPQPALARAVPGPARPRGRAGPANARGPSRTAVLAAAASAALAARDVDGAREGVENTLGRHLAGVDRAALPAPLRTALAEAERAVELARSVHNDAVRDTLDLRSRRLVRWFRLAGAAPLPAYFEIAVIPAAAGRGAPGPDVRSDDRPS</sequence>
<accession>A0A4Y3WFS7</accession>
<reference evidence="2 3" key="1">
    <citation type="submission" date="2019-06" db="EMBL/GenBank/DDBJ databases">
        <title>Whole genome shotgun sequence of Pseudonocardia hydrocarbonoxydans NBRC 14498.</title>
        <authorList>
            <person name="Hosoyama A."/>
            <person name="Uohara A."/>
            <person name="Ohji S."/>
            <person name="Ichikawa N."/>
        </authorList>
    </citation>
    <scope>NUCLEOTIDE SEQUENCE [LARGE SCALE GENOMIC DNA]</scope>
    <source>
        <strain evidence="2 3">NBRC 14498</strain>
    </source>
</reference>
<evidence type="ECO:0000313" key="3">
    <source>
        <dbReference type="Proteomes" id="UP000320338"/>
    </source>
</evidence>
<gene>
    <name evidence="2" type="ORF">PHY01_00160</name>
</gene>
<organism evidence="2 3">
    <name type="scientific">Pseudonocardia hydrocarbonoxydans</name>
    <dbReference type="NCBI Taxonomy" id="76726"/>
    <lineage>
        <taxon>Bacteria</taxon>
        <taxon>Bacillati</taxon>
        <taxon>Actinomycetota</taxon>
        <taxon>Actinomycetes</taxon>
        <taxon>Pseudonocardiales</taxon>
        <taxon>Pseudonocardiaceae</taxon>
        <taxon>Pseudonocardia</taxon>
    </lineage>
</organism>
<feature type="compositionally biased region" description="Pro residues" evidence="1">
    <location>
        <begin position="60"/>
        <end position="69"/>
    </location>
</feature>
<evidence type="ECO:0008006" key="4">
    <source>
        <dbReference type="Google" id="ProtNLM"/>
    </source>
</evidence>
<comment type="caution">
    <text evidence="2">The sequence shown here is derived from an EMBL/GenBank/DDBJ whole genome shotgun (WGS) entry which is preliminary data.</text>
</comment>
<evidence type="ECO:0000256" key="1">
    <source>
        <dbReference type="SAM" id="MobiDB-lite"/>
    </source>
</evidence>
<dbReference type="Proteomes" id="UP000320338">
    <property type="component" value="Unassembled WGS sequence"/>
</dbReference>